<dbReference type="Proteomes" id="UP000024404">
    <property type="component" value="Unassembled WGS sequence"/>
</dbReference>
<dbReference type="OMA" id="DIWEIEY"/>
<proteinExistence type="predicted"/>
<reference evidence="1" key="2">
    <citation type="submission" date="2022-06" db="UniProtKB">
        <authorList>
            <consortium name="EnsemblMetazoa"/>
        </authorList>
    </citation>
    <scope>IDENTIFICATION</scope>
</reference>
<organism evidence="1 2">
    <name type="scientific">Onchocerca volvulus</name>
    <dbReference type="NCBI Taxonomy" id="6282"/>
    <lineage>
        <taxon>Eukaryota</taxon>
        <taxon>Metazoa</taxon>
        <taxon>Ecdysozoa</taxon>
        <taxon>Nematoda</taxon>
        <taxon>Chromadorea</taxon>
        <taxon>Rhabditida</taxon>
        <taxon>Spirurina</taxon>
        <taxon>Spiruromorpha</taxon>
        <taxon>Filarioidea</taxon>
        <taxon>Onchocercidae</taxon>
        <taxon>Onchocerca</taxon>
    </lineage>
</organism>
<name>A0A8R1Y6U3_ONCVO</name>
<dbReference type="EnsemblMetazoa" id="OVOC9465.1">
    <property type="protein sequence ID" value="OVOC9465.1"/>
    <property type="gene ID" value="WBGene00246274"/>
</dbReference>
<dbReference type="EMBL" id="CMVM020000276">
    <property type="status" value="NOT_ANNOTATED_CDS"/>
    <property type="molecule type" value="Genomic_DNA"/>
</dbReference>
<reference evidence="2" key="1">
    <citation type="submission" date="2013-10" db="EMBL/GenBank/DDBJ databases">
        <title>Genome sequencing of Onchocerca volvulus.</title>
        <authorList>
            <person name="Cotton J."/>
            <person name="Tsai J."/>
            <person name="Stanley E."/>
            <person name="Tracey A."/>
            <person name="Holroyd N."/>
            <person name="Lustigman S."/>
            <person name="Berriman M."/>
        </authorList>
    </citation>
    <scope>NUCLEOTIDE SEQUENCE</scope>
</reference>
<evidence type="ECO:0000313" key="2">
    <source>
        <dbReference type="Proteomes" id="UP000024404"/>
    </source>
</evidence>
<evidence type="ECO:0000313" key="1">
    <source>
        <dbReference type="EnsemblMetazoa" id="OVOC9465.1"/>
    </source>
</evidence>
<protein>
    <submittedName>
        <fullName evidence="1">Uncharacterized protein</fullName>
    </submittedName>
</protein>
<accession>A0A8R1Y6U3</accession>
<keyword evidence="2" id="KW-1185">Reference proteome</keyword>
<dbReference type="AlphaFoldDB" id="A0A8R1Y6U3"/>
<sequence>MASFSKRKHVRFDCSASSSAIIPTNSRSSQSNLSSLQQNSSNFGVRNPENSILSYFPCFSSSSTNSTINERSLSSSPSSSSASSSSVSAFPILSSLSLSLFARKSPNYQQTYQQQQTFRLPNSALSQRHHPKSIIRKSHTFTITTTDQQQYFDNPTSSSILYFTIQSLTLISPILRSSCPINLITDMNHLSLIKSSRSKSKSHQLKKKLINSISNLYPTVVLPYKNTDDRVQVRRVSLAEFTGLEGHVTHKEKFVEFVKKLYKSSKILKIQLIKFICIKKQKYQKKKKELEKLKKSEYDGKNFYKNDKDIWEIEYVLEI</sequence>